<feature type="transmembrane region" description="Helical" evidence="2">
    <location>
        <begin position="353"/>
        <end position="376"/>
    </location>
</feature>
<evidence type="ECO:0000256" key="2">
    <source>
        <dbReference type="SAM" id="Phobius"/>
    </source>
</evidence>
<evidence type="ECO:0000313" key="3">
    <source>
        <dbReference type="EnsemblMetazoa" id="Aqu2.1.29219_001"/>
    </source>
</evidence>
<feature type="transmembrane region" description="Helical" evidence="2">
    <location>
        <begin position="161"/>
        <end position="184"/>
    </location>
</feature>
<organism evidence="3">
    <name type="scientific">Amphimedon queenslandica</name>
    <name type="common">Sponge</name>
    <dbReference type="NCBI Taxonomy" id="400682"/>
    <lineage>
        <taxon>Eukaryota</taxon>
        <taxon>Metazoa</taxon>
        <taxon>Porifera</taxon>
        <taxon>Demospongiae</taxon>
        <taxon>Heteroscleromorpha</taxon>
        <taxon>Haplosclerida</taxon>
        <taxon>Niphatidae</taxon>
        <taxon>Amphimedon</taxon>
    </lineage>
</organism>
<keyword evidence="1" id="KW-0571">Peptide transport</keyword>
<feature type="transmembrane region" description="Helical" evidence="2">
    <location>
        <begin position="476"/>
        <end position="498"/>
    </location>
</feature>
<reference evidence="3" key="1">
    <citation type="submission" date="2017-05" db="UniProtKB">
        <authorList>
            <consortium name="EnsemblMetazoa"/>
        </authorList>
    </citation>
    <scope>IDENTIFICATION</scope>
</reference>
<keyword evidence="2" id="KW-0472">Membrane</keyword>
<keyword evidence="2" id="KW-1133">Transmembrane helix</keyword>
<accession>A0A1X7UNX6</accession>
<dbReference type="SUPFAM" id="SSF103473">
    <property type="entry name" value="MFS general substrate transporter"/>
    <property type="match status" value="1"/>
</dbReference>
<dbReference type="GO" id="GO:0015833">
    <property type="term" value="P:peptide transport"/>
    <property type="evidence" value="ECO:0007669"/>
    <property type="project" value="UniProtKB-KW"/>
</dbReference>
<feature type="transmembrane region" description="Helical" evidence="2">
    <location>
        <begin position="388"/>
        <end position="408"/>
    </location>
</feature>
<dbReference type="AlphaFoldDB" id="A0A1X7UNX6"/>
<feature type="transmembrane region" description="Helical" evidence="2">
    <location>
        <begin position="307"/>
        <end position="329"/>
    </location>
</feature>
<dbReference type="OrthoDB" id="8904098at2759"/>
<proteinExistence type="predicted"/>
<dbReference type="PANTHER" id="PTHR11654">
    <property type="entry name" value="OLIGOPEPTIDE TRANSPORTER-RELATED"/>
    <property type="match status" value="1"/>
</dbReference>
<dbReference type="Gene3D" id="1.20.1250.20">
    <property type="entry name" value="MFS general substrate transporter like domains"/>
    <property type="match status" value="1"/>
</dbReference>
<dbReference type="eggNOG" id="KOG1237">
    <property type="taxonomic scope" value="Eukaryota"/>
</dbReference>
<feature type="transmembrane region" description="Helical" evidence="2">
    <location>
        <begin position="220"/>
        <end position="240"/>
    </location>
</feature>
<keyword evidence="2" id="KW-0812">Transmembrane</keyword>
<keyword evidence="1" id="KW-0653">Protein transport</keyword>
<dbReference type="InParanoid" id="A0A1X7UNX6"/>
<evidence type="ECO:0008006" key="4">
    <source>
        <dbReference type="Google" id="ProtNLM"/>
    </source>
</evidence>
<feature type="transmembrane region" description="Helical" evidence="2">
    <location>
        <begin position="510"/>
        <end position="529"/>
    </location>
</feature>
<keyword evidence="1" id="KW-0813">Transport</keyword>
<name>A0A1X7UNX6_AMPQE</name>
<dbReference type="EnsemblMetazoa" id="Aqu2.1.29219_001">
    <property type="protein sequence ID" value="Aqu2.1.29219_001"/>
    <property type="gene ID" value="Aqu2.1.29219"/>
</dbReference>
<dbReference type="InterPro" id="IPR036259">
    <property type="entry name" value="MFS_trans_sf"/>
</dbReference>
<feature type="transmembrane region" description="Helical" evidence="2">
    <location>
        <begin position="196"/>
        <end position="214"/>
    </location>
</feature>
<feature type="transmembrane region" description="Helical" evidence="2">
    <location>
        <begin position="45"/>
        <end position="66"/>
    </location>
</feature>
<feature type="transmembrane region" description="Helical" evidence="2">
    <location>
        <begin position="437"/>
        <end position="464"/>
    </location>
</feature>
<sequence length="574" mass="65779">MDSIQHSIQQERRSLLSSSSLVNHASCNFSKCFSNYRKELRTRSLNMPSILLLIFALSIAVCHSIFDSIFKHLSGTQNDKYDPSSYSKKISDIGIVIGIVIGNAFYLFVPFCGWLSDTKIGRSNAIYLSLWLGWIGTLLWAIGCCFQYYSCDTAPIARYAFFITAFVFMFASMAFMFTNIIAYGIDQLMNESSIKIRAFIHWSWLFLYSGNALSVISNKLITAVVAFFLFSISLCLHFFLKDHFEHIPIPDSYRIVFKVLKFFIQNNRRQQRSAFTYWGEEPSRMDLAKERYGGSFTHEEVENVKTFLRIIAVLVTVFPICISNTPYLFNSSNFVAQFKNGTDDLHGHVQDSIWLLGNFSPLIILVPLFELVVLPLFPKLEYFLTNPLKGIGIANILFIISILSTFFIDLVGRSFKNSDMPCFFTWKPESVHETIQISYWILLIPSVVAGTSLALLWICVLEFICSQTPFGMHGMIIGLFWFLHGVYADIGMAITYYAIPPISFMSCTSWFSFIFGVIAVFGLVVYVLVARWYVKRIRDTDLGLRAAVEEQWEKRLIQKNTFKENETDDEDFSI</sequence>
<feature type="transmembrane region" description="Helical" evidence="2">
    <location>
        <begin position="93"/>
        <end position="115"/>
    </location>
</feature>
<protein>
    <recommendedName>
        <fullName evidence="4">Major facilitator superfamily (MFS) profile domain-containing protein</fullName>
    </recommendedName>
</protein>
<evidence type="ECO:0000256" key="1">
    <source>
        <dbReference type="ARBA" id="ARBA00022856"/>
    </source>
</evidence>
<feature type="transmembrane region" description="Helical" evidence="2">
    <location>
        <begin position="127"/>
        <end position="149"/>
    </location>
</feature>